<dbReference type="SUPFAM" id="SSF88659">
    <property type="entry name" value="Sigma3 and sigma4 domains of RNA polymerase sigma factors"/>
    <property type="match status" value="1"/>
</dbReference>
<dbReference type="Gene3D" id="1.10.1740.10">
    <property type="match status" value="1"/>
</dbReference>
<evidence type="ECO:0000256" key="2">
    <source>
        <dbReference type="ARBA" id="ARBA00023015"/>
    </source>
</evidence>
<dbReference type="OrthoDB" id="9150024at2"/>
<protein>
    <submittedName>
        <fullName evidence="7">RNA polymerase sigma factor (Sigma-70 family)</fullName>
    </submittedName>
</protein>
<feature type="domain" description="RNA polymerase sigma-70 region 2" evidence="5">
    <location>
        <begin position="22"/>
        <end position="87"/>
    </location>
</feature>
<evidence type="ECO:0000259" key="6">
    <source>
        <dbReference type="Pfam" id="PF08281"/>
    </source>
</evidence>
<dbReference type="GO" id="GO:0006352">
    <property type="term" value="P:DNA-templated transcription initiation"/>
    <property type="evidence" value="ECO:0007669"/>
    <property type="project" value="InterPro"/>
</dbReference>
<evidence type="ECO:0000313" key="8">
    <source>
        <dbReference type="Proteomes" id="UP000245535"/>
    </source>
</evidence>
<evidence type="ECO:0000256" key="1">
    <source>
        <dbReference type="ARBA" id="ARBA00010641"/>
    </source>
</evidence>
<proteinExistence type="inferred from homology"/>
<dbReference type="PANTHER" id="PTHR43133">
    <property type="entry name" value="RNA POLYMERASE ECF-TYPE SIGMA FACTO"/>
    <property type="match status" value="1"/>
</dbReference>
<name>A0A315ZCY5_SEDFL</name>
<evidence type="ECO:0000259" key="5">
    <source>
        <dbReference type="Pfam" id="PF04542"/>
    </source>
</evidence>
<dbReference type="EMBL" id="QGDO01000002">
    <property type="protein sequence ID" value="PWJ43142.1"/>
    <property type="molecule type" value="Genomic_DNA"/>
</dbReference>
<dbReference type="Pfam" id="PF04542">
    <property type="entry name" value="Sigma70_r2"/>
    <property type="match status" value="1"/>
</dbReference>
<dbReference type="Proteomes" id="UP000245535">
    <property type="component" value="Unassembled WGS sequence"/>
</dbReference>
<dbReference type="Gene3D" id="1.10.10.10">
    <property type="entry name" value="Winged helix-like DNA-binding domain superfamily/Winged helix DNA-binding domain"/>
    <property type="match status" value="1"/>
</dbReference>
<comment type="caution">
    <text evidence="7">The sequence shown here is derived from an EMBL/GenBank/DDBJ whole genome shotgun (WGS) entry which is preliminary data.</text>
</comment>
<keyword evidence="2" id="KW-0805">Transcription regulation</keyword>
<gene>
    <name evidence="7" type="ORF">BC781_102691</name>
</gene>
<dbReference type="InterPro" id="IPR007627">
    <property type="entry name" value="RNA_pol_sigma70_r2"/>
</dbReference>
<accession>A0A315ZCY5</accession>
<dbReference type="GO" id="GO:0003677">
    <property type="term" value="F:DNA binding"/>
    <property type="evidence" value="ECO:0007669"/>
    <property type="project" value="InterPro"/>
</dbReference>
<organism evidence="7 8">
    <name type="scientific">Sediminitomix flava</name>
    <dbReference type="NCBI Taxonomy" id="379075"/>
    <lineage>
        <taxon>Bacteria</taxon>
        <taxon>Pseudomonadati</taxon>
        <taxon>Bacteroidota</taxon>
        <taxon>Cytophagia</taxon>
        <taxon>Cytophagales</taxon>
        <taxon>Flammeovirgaceae</taxon>
        <taxon>Sediminitomix</taxon>
    </lineage>
</organism>
<dbReference type="InterPro" id="IPR039425">
    <property type="entry name" value="RNA_pol_sigma-70-like"/>
</dbReference>
<dbReference type="CDD" id="cd06171">
    <property type="entry name" value="Sigma70_r4"/>
    <property type="match status" value="1"/>
</dbReference>
<keyword evidence="3" id="KW-0731">Sigma factor</keyword>
<dbReference type="Pfam" id="PF08281">
    <property type="entry name" value="Sigma70_r4_2"/>
    <property type="match status" value="1"/>
</dbReference>
<dbReference type="InterPro" id="IPR013325">
    <property type="entry name" value="RNA_pol_sigma_r2"/>
</dbReference>
<comment type="similarity">
    <text evidence="1">Belongs to the sigma-70 factor family. ECF subfamily.</text>
</comment>
<dbReference type="SUPFAM" id="SSF88946">
    <property type="entry name" value="Sigma2 domain of RNA polymerase sigma factors"/>
    <property type="match status" value="1"/>
</dbReference>
<dbReference type="InterPro" id="IPR013324">
    <property type="entry name" value="RNA_pol_sigma_r3/r4-like"/>
</dbReference>
<dbReference type="InterPro" id="IPR013249">
    <property type="entry name" value="RNA_pol_sigma70_r4_t2"/>
</dbReference>
<dbReference type="InterPro" id="IPR014284">
    <property type="entry name" value="RNA_pol_sigma-70_dom"/>
</dbReference>
<reference evidence="7 8" key="1">
    <citation type="submission" date="2018-03" db="EMBL/GenBank/DDBJ databases">
        <title>Genomic Encyclopedia of Archaeal and Bacterial Type Strains, Phase II (KMG-II): from individual species to whole genera.</title>
        <authorList>
            <person name="Goeker M."/>
        </authorList>
    </citation>
    <scope>NUCLEOTIDE SEQUENCE [LARGE SCALE GENOMIC DNA]</scope>
    <source>
        <strain evidence="7 8">DSM 28229</strain>
    </source>
</reference>
<sequence length="190" mass="22474">MKDSTLWQELKEGNAKAFKEIFDTHVKLLYKYGYKFCQDPDLVDDCIQDIFMRIWEKRSTLGTTDNIKFYLMVTLKRAIYQKILQKKKLPTSTDGDEKYENFSLSFSIEEDIIKNETDAFNKERLLETLNTLPKRQKEVIYLRFYMGLSYEETAELMELNYQSVRNLQSTALKNMKGQMGMACLVLFLMV</sequence>
<keyword evidence="4" id="KW-0804">Transcription</keyword>
<evidence type="ECO:0000256" key="3">
    <source>
        <dbReference type="ARBA" id="ARBA00023082"/>
    </source>
</evidence>
<dbReference type="RefSeq" id="WP_109617442.1">
    <property type="nucleotide sequence ID" value="NZ_QGDO01000002.1"/>
</dbReference>
<feature type="domain" description="RNA polymerase sigma factor 70 region 4 type 2" evidence="6">
    <location>
        <begin position="123"/>
        <end position="174"/>
    </location>
</feature>
<dbReference type="PANTHER" id="PTHR43133:SF46">
    <property type="entry name" value="RNA POLYMERASE SIGMA-70 FACTOR ECF SUBFAMILY"/>
    <property type="match status" value="1"/>
</dbReference>
<evidence type="ECO:0000313" key="7">
    <source>
        <dbReference type="EMBL" id="PWJ43142.1"/>
    </source>
</evidence>
<evidence type="ECO:0000256" key="4">
    <source>
        <dbReference type="ARBA" id="ARBA00023163"/>
    </source>
</evidence>
<dbReference type="AlphaFoldDB" id="A0A315ZCY5"/>
<dbReference type="NCBIfam" id="TIGR02937">
    <property type="entry name" value="sigma70-ECF"/>
    <property type="match status" value="1"/>
</dbReference>
<dbReference type="InterPro" id="IPR036388">
    <property type="entry name" value="WH-like_DNA-bd_sf"/>
</dbReference>
<keyword evidence="8" id="KW-1185">Reference proteome</keyword>
<dbReference type="GO" id="GO:0016987">
    <property type="term" value="F:sigma factor activity"/>
    <property type="evidence" value="ECO:0007669"/>
    <property type="project" value="UniProtKB-KW"/>
</dbReference>